<sequence>MHSNTLPTPSSDKDCGEPIAARLERVSSAVVTAINARDFGFTSESAQELLAHIDPQWKAQIDTYAHQQQLLSWPQQVEMWRKRSVDFPDVHFHITGMETNFVNKGQGAATVYMNRKVTGVSDVVLHAAMNELRWRKTNNQWLCYYTIGLRGSPGNSGGLG</sequence>
<dbReference type="Proteomes" id="UP000016933">
    <property type="component" value="Unassembled WGS sequence"/>
</dbReference>
<dbReference type="OMA" id="FHITGME"/>
<evidence type="ECO:0008006" key="3">
    <source>
        <dbReference type="Google" id="ProtNLM"/>
    </source>
</evidence>
<accession>N1PUA8</accession>
<dbReference type="EMBL" id="KB446537">
    <property type="protein sequence ID" value="EME45945.1"/>
    <property type="molecule type" value="Genomic_DNA"/>
</dbReference>
<evidence type="ECO:0000313" key="2">
    <source>
        <dbReference type="Proteomes" id="UP000016933"/>
    </source>
</evidence>
<dbReference type="AlphaFoldDB" id="N1PUA8"/>
<dbReference type="OrthoDB" id="3899120at2759"/>
<evidence type="ECO:0000313" key="1">
    <source>
        <dbReference type="EMBL" id="EME45945.1"/>
    </source>
</evidence>
<proteinExistence type="predicted"/>
<protein>
    <recommendedName>
        <fullName evidence="3">DUF4440 domain-containing protein</fullName>
    </recommendedName>
</protein>
<name>N1PUA8_DOTSN</name>
<reference evidence="2" key="1">
    <citation type="journal article" date="2012" name="PLoS Genet.">
        <title>The genomes of the fungal plant pathogens Cladosporium fulvum and Dothistroma septosporum reveal adaptation to different hosts and lifestyles but also signatures of common ancestry.</title>
        <authorList>
            <person name="de Wit P.J.G.M."/>
            <person name="van der Burgt A."/>
            <person name="Oekmen B."/>
            <person name="Stergiopoulos I."/>
            <person name="Abd-Elsalam K.A."/>
            <person name="Aerts A.L."/>
            <person name="Bahkali A.H."/>
            <person name="Beenen H.G."/>
            <person name="Chettri P."/>
            <person name="Cox M.P."/>
            <person name="Datema E."/>
            <person name="de Vries R.P."/>
            <person name="Dhillon B."/>
            <person name="Ganley A.R."/>
            <person name="Griffiths S.A."/>
            <person name="Guo Y."/>
            <person name="Hamelin R.C."/>
            <person name="Henrissat B."/>
            <person name="Kabir M.S."/>
            <person name="Jashni M.K."/>
            <person name="Kema G."/>
            <person name="Klaubauf S."/>
            <person name="Lapidus A."/>
            <person name="Levasseur A."/>
            <person name="Lindquist E."/>
            <person name="Mehrabi R."/>
            <person name="Ohm R.A."/>
            <person name="Owen T.J."/>
            <person name="Salamov A."/>
            <person name="Schwelm A."/>
            <person name="Schijlen E."/>
            <person name="Sun H."/>
            <person name="van den Burg H.A."/>
            <person name="van Ham R.C.H.J."/>
            <person name="Zhang S."/>
            <person name="Goodwin S.B."/>
            <person name="Grigoriev I.V."/>
            <person name="Collemare J."/>
            <person name="Bradshaw R.E."/>
        </authorList>
    </citation>
    <scope>NUCLEOTIDE SEQUENCE [LARGE SCALE GENOMIC DNA]</scope>
    <source>
        <strain evidence="2">NZE10 / CBS 128990</strain>
    </source>
</reference>
<keyword evidence="2" id="KW-1185">Reference proteome</keyword>
<reference evidence="1 2" key="2">
    <citation type="journal article" date="2012" name="PLoS Pathog.">
        <title>Diverse lifestyles and strategies of plant pathogenesis encoded in the genomes of eighteen Dothideomycetes fungi.</title>
        <authorList>
            <person name="Ohm R.A."/>
            <person name="Feau N."/>
            <person name="Henrissat B."/>
            <person name="Schoch C.L."/>
            <person name="Horwitz B.A."/>
            <person name="Barry K.W."/>
            <person name="Condon B.J."/>
            <person name="Copeland A.C."/>
            <person name="Dhillon B."/>
            <person name="Glaser F."/>
            <person name="Hesse C.N."/>
            <person name="Kosti I."/>
            <person name="LaButti K."/>
            <person name="Lindquist E.A."/>
            <person name="Lucas S."/>
            <person name="Salamov A.A."/>
            <person name="Bradshaw R.E."/>
            <person name="Ciuffetti L."/>
            <person name="Hamelin R.C."/>
            <person name="Kema G.H.J."/>
            <person name="Lawrence C."/>
            <person name="Scott J.A."/>
            <person name="Spatafora J.W."/>
            <person name="Turgeon B.G."/>
            <person name="de Wit P.J.G.M."/>
            <person name="Zhong S."/>
            <person name="Goodwin S.B."/>
            <person name="Grigoriev I.V."/>
        </authorList>
    </citation>
    <scope>NUCLEOTIDE SEQUENCE [LARGE SCALE GENOMIC DNA]</scope>
    <source>
        <strain evidence="2">NZE10 / CBS 128990</strain>
    </source>
</reference>
<gene>
    <name evidence="1" type="ORF">DOTSEDRAFT_22069</name>
</gene>
<organism evidence="1 2">
    <name type="scientific">Dothistroma septosporum (strain NZE10 / CBS 128990)</name>
    <name type="common">Red band needle blight fungus</name>
    <name type="synonym">Mycosphaerella pini</name>
    <dbReference type="NCBI Taxonomy" id="675120"/>
    <lineage>
        <taxon>Eukaryota</taxon>
        <taxon>Fungi</taxon>
        <taxon>Dikarya</taxon>
        <taxon>Ascomycota</taxon>
        <taxon>Pezizomycotina</taxon>
        <taxon>Dothideomycetes</taxon>
        <taxon>Dothideomycetidae</taxon>
        <taxon>Mycosphaerellales</taxon>
        <taxon>Mycosphaerellaceae</taxon>
        <taxon>Dothistroma</taxon>
    </lineage>
</organism>
<dbReference type="HOGENOM" id="CLU_139874_0_0_1"/>